<keyword evidence="1" id="KW-1133">Transmembrane helix</keyword>
<evidence type="ECO:0000313" key="2">
    <source>
        <dbReference type="EMBL" id="SVA11490.1"/>
    </source>
</evidence>
<accession>A0A381T5L3</accession>
<feature type="transmembrane region" description="Helical" evidence="1">
    <location>
        <begin position="7"/>
        <end position="27"/>
    </location>
</feature>
<dbReference type="PROSITE" id="PS51257">
    <property type="entry name" value="PROKAR_LIPOPROTEIN"/>
    <property type="match status" value="1"/>
</dbReference>
<dbReference type="EMBL" id="UINC01004062">
    <property type="protein sequence ID" value="SVA11490.1"/>
    <property type="molecule type" value="Genomic_DNA"/>
</dbReference>
<name>A0A381T5L3_9ZZZZ</name>
<evidence type="ECO:0000256" key="1">
    <source>
        <dbReference type="SAM" id="Phobius"/>
    </source>
</evidence>
<protein>
    <submittedName>
        <fullName evidence="2">Uncharacterized protein</fullName>
    </submittedName>
</protein>
<keyword evidence="1" id="KW-0472">Membrane</keyword>
<keyword evidence="1" id="KW-0812">Transmembrane</keyword>
<sequence>MGWVIKFLVLVGTAPFLVSCGMLSYSMNKEVLSTLRNSQVLG</sequence>
<organism evidence="2">
    <name type="scientific">marine metagenome</name>
    <dbReference type="NCBI Taxonomy" id="408172"/>
    <lineage>
        <taxon>unclassified sequences</taxon>
        <taxon>metagenomes</taxon>
        <taxon>ecological metagenomes</taxon>
    </lineage>
</organism>
<proteinExistence type="predicted"/>
<dbReference type="AlphaFoldDB" id="A0A381T5L3"/>
<reference evidence="2" key="1">
    <citation type="submission" date="2018-05" db="EMBL/GenBank/DDBJ databases">
        <authorList>
            <person name="Lanie J.A."/>
            <person name="Ng W.-L."/>
            <person name="Kazmierczak K.M."/>
            <person name="Andrzejewski T.M."/>
            <person name="Davidsen T.M."/>
            <person name="Wayne K.J."/>
            <person name="Tettelin H."/>
            <person name="Glass J.I."/>
            <person name="Rusch D."/>
            <person name="Podicherti R."/>
            <person name="Tsui H.-C.T."/>
            <person name="Winkler M.E."/>
        </authorList>
    </citation>
    <scope>NUCLEOTIDE SEQUENCE</scope>
</reference>
<feature type="non-terminal residue" evidence="2">
    <location>
        <position position="42"/>
    </location>
</feature>
<gene>
    <name evidence="2" type="ORF">METZ01_LOCUS64344</name>
</gene>